<keyword evidence="6" id="KW-1185">Reference proteome</keyword>
<dbReference type="EMBL" id="JMQN01000015">
    <property type="protein sequence ID" value="KEA64787.1"/>
    <property type="molecule type" value="Genomic_DNA"/>
</dbReference>
<dbReference type="InterPro" id="IPR027417">
    <property type="entry name" value="P-loop_NTPase"/>
</dbReference>
<organism evidence="5 6">
    <name type="scientific">Marinobacterium lacunae</name>
    <dbReference type="NCBI Taxonomy" id="1232683"/>
    <lineage>
        <taxon>Bacteria</taxon>
        <taxon>Pseudomonadati</taxon>
        <taxon>Pseudomonadota</taxon>
        <taxon>Gammaproteobacteria</taxon>
        <taxon>Oceanospirillales</taxon>
        <taxon>Oceanospirillaceae</taxon>
        <taxon>Marinobacterium</taxon>
    </lineage>
</organism>
<dbReference type="FunFam" id="3.40.50.300:FF:000042">
    <property type="entry name" value="Maltose/maltodextrin ABC transporter, ATP-binding protein"/>
    <property type="match status" value="1"/>
</dbReference>
<dbReference type="SUPFAM" id="SSF52540">
    <property type="entry name" value="P-loop containing nucleoside triphosphate hydrolases"/>
    <property type="match status" value="1"/>
</dbReference>
<keyword evidence="2" id="KW-0547">Nucleotide-binding</keyword>
<dbReference type="AlphaFoldDB" id="A0A081G1Y2"/>
<proteinExistence type="predicted"/>
<dbReference type="InterPro" id="IPR017871">
    <property type="entry name" value="ABC_transporter-like_CS"/>
</dbReference>
<dbReference type="STRING" id="1232683.ADIMK_1240"/>
<dbReference type="SMART" id="SM00382">
    <property type="entry name" value="AAA"/>
    <property type="match status" value="1"/>
</dbReference>
<gene>
    <name evidence="5" type="ORF">ADIMK_1240</name>
</gene>
<dbReference type="PATRIC" id="fig|1232683.4.peg.1230"/>
<dbReference type="Gene3D" id="3.40.50.300">
    <property type="entry name" value="P-loop containing nucleotide triphosphate hydrolases"/>
    <property type="match status" value="1"/>
</dbReference>
<dbReference type="Pfam" id="PF08402">
    <property type="entry name" value="TOBE_2"/>
    <property type="match status" value="1"/>
</dbReference>
<comment type="caution">
    <text evidence="5">The sequence shown here is derived from an EMBL/GenBank/DDBJ whole genome shotgun (WGS) entry which is preliminary data.</text>
</comment>
<dbReference type="InterPro" id="IPR013611">
    <property type="entry name" value="Transp-assoc_OB_typ2"/>
</dbReference>
<dbReference type="GO" id="GO:0043190">
    <property type="term" value="C:ATP-binding cassette (ABC) transporter complex"/>
    <property type="evidence" value="ECO:0007669"/>
    <property type="project" value="InterPro"/>
</dbReference>
<dbReference type="PANTHER" id="PTHR42781:SF4">
    <property type="entry name" value="SPERMIDINE_PUTRESCINE IMPORT ATP-BINDING PROTEIN POTA"/>
    <property type="match status" value="1"/>
</dbReference>
<dbReference type="GO" id="GO:0016887">
    <property type="term" value="F:ATP hydrolysis activity"/>
    <property type="evidence" value="ECO:0007669"/>
    <property type="project" value="InterPro"/>
</dbReference>
<feature type="domain" description="ABC transporter" evidence="4">
    <location>
        <begin position="4"/>
        <end position="238"/>
    </location>
</feature>
<evidence type="ECO:0000256" key="1">
    <source>
        <dbReference type="ARBA" id="ARBA00022448"/>
    </source>
</evidence>
<dbReference type="InterPro" id="IPR008995">
    <property type="entry name" value="Mo/tungstate-bd_C_term_dom"/>
</dbReference>
<dbReference type="InterPro" id="IPR003593">
    <property type="entry name" value="AAA+_ATPase"/>
</dbReference>
<dbReference type="SUPFAM" id="SSF50331">
    <property type="entry name" value="MOP-like"/>
    <property type="match status" value="1"/>
</dbReference>
<dbReference type="InterPro" id="IPR003439">
    <property type="entry name" value="ABC_transporter-like_ATP-bd"/>
</dbReference>
<dbReference type="RefSeq" id="WP_036184994.1">
    <property type="nucleotide sequence ID" value="NZ_JMQN01000015.1"/>
</dbReference>
<dbReference type="PROSITE" id="PS50893">
    <property type="entry name" value="ABC_TRANSPORTER_2"/>
    <property type="match status" value="1"/>
</dbReference>
<evidence type="ECO:0000313" key="6">
    <source>
        <dbReference type="Proteomes" id="UP000028252"/>
    </source>
</evidence>
<name>A0A081G1Y2_9GAMM</name>
<dbReference type="PROSITE" id="PS00211">
    <property type="entry name" value="ABC_TRANSPORTER_1"/>
    <property type="match status" value="1"/>
</dbReference>
<evidence type="ECO:0000313" key="5">
    <source>
        <dbReference type="EMBL" id="KEA64787.1"/>
    </source>
</evidence>
<keyword evidence="1" id="KW-0813">Transport</keyword>
<protein>
    <submittedName>
        <fullName evidence="5">Putrescine transport ATP-binding protein PotG</fullName>
    </submittedName>
</protein>
<dbReference type="Proteomes" id="UP000028252">
    <property type="component" value="Unassembled WGS sequence"/>
</dbReference>
<evidence type="ECO:0000259" key="4">
    <source>
        <dbReference type="PROSITE" id="PS50893"/>
    </source>
</evidence>
<dbReference type="GO" id="GO:0140359">
    <property type="term" value="F:ABC-type transporter activity"/>
    <property type="evidence" value="ECO:0007669"/>
    <property type="project" value="UniProtKB-ARBA"/>
</dbReference>
<dbReference type="InterPro" id="IPR050093">
    <property type="entry name" value="ABC_SmlMolc_Importer"/>
</dbReference>
<dbReference type="PANTHER" id="PTHR42781">
    <property type="entry name" value="SPERMIDINE/PUTRESCINE IMPORT ATP-BINDING PROTEIN POTA"/>
    <property type="match status" value="1"/>
</dbReference>
<evidence type="ECO:0000256" key="3">
    <source>
        <dbReference type="ARBA" id="ARBA00022840"/>
    </source>
</evidence>
<sequence length="343" mass="37548">MAHLILENVCKRFDDQPAVEGLDLNIEPGEFVALLGPSGCGKTTVLRMLAGFEALSAGCIRLGDKVLADDHVHLPPEQRQMGMVFQSYALWPHMSVAENVGYPLKMQKLREAQRKQRVGEALEAVQLSHLADRAPRDLSGGQRQRVALARCLVTEPDVVLLDEPLANLDRHLRASMEEAFREFHRRTGATLIYVTHDQAEAMSLASRIAVMNRGRLEQWSTPQALYDYPRSEWVAGFIGQGGVAPVQGVSAGCEVGGESLSRGLSMTGSGAATPVLIRPQDVQVVDHGVPASVAESIYRGERYELKLLLESGAQLMAYHNRPLAPGQRTAIQVTRGWALEASR</sequence>
<keyword evidence="3 5" id="KW-0067">ATP-binding</keyword>
<dbReference type="eggNOG" id="COG3842">
    <property type="taxonomic scope" value="Bacteria"/>
</dbReference>
<evidence type="ECO:0000256" key="2">
    <source>
        <dbReference type="ARBA" id="ARBA00022741"/>
    </source>
</evidence>
<accession>A0A081G1Y2</accession>
<dbReference type="GO" id="GO:0005524">
    <property type="term" value="F:ATP binding"/>
    <property type="evidence" value="ECO:0007669"/>
    <property type="project" value="UniProtKB-KW"/>
</dbReference>
<dbReference type="Pfam" id="PF00005">
    <property type="entry name" value="ABC_tran"/>
    <property type="match status" value="1"/>
</dbReference>
<reference evidence="5 6" key="1">
    <citation type="submission" date="2014-04" db="EMBL/GenBank/DDBJ databases">
        <title>Marinobacterium kochiensis sp. nov., isolated from sediment sample collected from Kochi backwaters in Kerala, India.</title>
        <authorList>
            <person name="Singh A."/>
            <person name="Pinnaka A.K."/>
        </authorList>
    </citation>
    <scope>NUCLEOTIDE SEQUENCE [LARGE SCALE GENOMIC DNA]</scope>
    <source>
        <strain evidence="5 6">AK27</strain>
    </source>
</reference>
<dbReference type="OrthoDB" id="9802264at2"/>